<dbReference type="Pfam" id="PF00069">
    <property type="entry name" value="Pkinase"/>
    <property type="match status" value="1"/>
</dbReference>
<evidence type="ECO:0000256" key="6">
    <source>
        <dbReference type="SAM" id="MobiDB-lite"/>
    </source>
</evidence>
<dbReference type="Gene3D" id="1.10.510.10">
    <property type="entry name" value="Transferase(Phosphotransferase) domain 1"/>
    <property type="match status" value="1"/>
</dbReference>
<keyword evidence="9" id="KW-1185">Reference proteome</keyword>
<sequence length="470" mass="54082">MNIVHPLLGNFKIVKKVGEGSFASTYYTKNTDLQYPAALKIFHEKSNENDIKKAFEFTKSIMHPFICQDFDLIKNQKGDNCLLMEYVDGTSLLNYITLNAPLSEYDIQTIFGQLVITLDFLHKHQIIHKDLRCENIMIDIHKNIRLIDLGFSYHKSDLHSAFYESPAYVSPEMINNQPYGTPTDIWSLGVIIYAVSYGKLPFESQNFSLLFNQINTSEPNFHPDIKISDNLIDIIKKMLIKDPNKRITINDIKKHPFFTFDSKNNNFIFNQQRINSFIRDPYSKMIPEITILTKMNIKREDLPNYVRNIKSGQINAQSLTYNILYKNFISNSKLSDYSRSFLCPIKKFDDLKTEESLPIPTNVDNSKKKKDPPKNLEKVPPMSPFPSLNNSTNPYTSRQAPYPLFANNNNNIQVRRFSNAPKPFASTLNAAILTSQKMKINSKIQSEKDLKVTSHALPKLNNTRSNSNVV</sequence>
<organism evidence="8 9">
    <name type="scientific">Tritrichomonas musculus</name>
    <dbReference type="NCBI Taxonomy" id="1915356"/>
    <lineage>
        <taxon>Eukaryota</taxon>
        <taxon>Metamonada</taxon>
        <taxon>Parabasalia</taxon>
        <taxon>Tritrichomonadida</taxon>
        <taxon>Tritrichomonadidae</taxon>
        <taxon>Tritrichomonas</taxon>
    </lineage>
</organism>
<dbReference type="InterPro" id="IPR008266">
    <property type="entry name" value="Tyr_kinase_AS"/>
</dbReference>
<evidence type="ECO:0000256" key="1">
    <source>
        <dbReference type="ARBA" id="ARBA00022679"/>
    </source>
</evidence>
<dbReference type="InterPro" id="IPR011009">
    <property type="entry name" value="Kinase-like_dom_sf"/>
</dbReference>
<feature type="domain" description="Protein kinase" evidence="7">
    <location>
        <begin position="11"/>
        <end position="258"/>
    </location>
</feature>
<dbReference type="PROSITE" id="PS00109">
    <property type="entry name" value="PROTEIN_KINASE_TYR"/>
    <property type="match status" value="1"/>
</dbReference>
<dbReference type="PANTHER" id="PTHR24348:SF22">
    <property type="entry name" value="NON-SPECIFIC SERINE_THREONINE PROTEIN KINASE"/>
    <property type="match status" value="1"/>
</dbReference>
<evidence type="ECO:0000259" key="7">
    <source>
        <dbReference type="PROSITE" id="PS50011"/>
    </source>
</evidence>
<feature type="compositionally biased region" description="Polar residues" evidence="6">
    <location>
        <begin position="386"/>
        <end position="398"/>
    </location>
</feature>
<dbReference type="Proteomes" id="UP001470230">
    <property type="component" value="Unassembled WGS sequence"/>
</dbReference>
<dbReference type="InterPro" id="IPR045269">
    <property type="entry name" value="Atg1-like"/>
</dbReference>
<feature type="binding site" evidence="5">
    <location>
        <position position="40"/>
    </location>
    <ligand>
        <name>ATP</name>
        <dbReference type="ChEBI" id="CHEBI:30616"/>
    </ligand>
</feature>
<keyword evidence="3" id="KW-0418">Kinase</keyword>
<comment type="caution">
    <text evidence="8">The sequence shown here is derived from an EMBL/GenBank/DDBJ whole genome shotgun (WGS) entry which is preliminary data.</text>
</comment>
<protein>
    <recommendedName>
        <fullName evidence="7">Protein kinase domain-containing protein</fullName>
    </recommendedName>
</protein>
<evidence type="ECO:0000256" key="5">
    <source>
        <dbReference type="PROSITE-ProRule" id="PRU10141"/>
    </source>
</evidence>
<evidence type="ECO:0000256" key="2">
    <source>
        <dbReference type="ARBA" id="ARBA00022741"/>
    </source>
</evidence>
<dbReference type="EMBL" id="JAPFFF010000039">
    <property type="protein sequence ID" value="KAK8842052.1"/>
    <property type="molecule type" value="Genomic_DNA"/>
</dbReference>
<dbReference type="SUPFAM" id="SSF56112">
    <property type="entry name" value="Protein kinase-like (PK-like)"/>
    <property type="match status" value="1"/>
</dbReference>
<keyword evidence="1" id="KW-0808">Transferase</keyword>
<evidence type="ECO:0000313" key="9">
    <source>
        <dbReference type="Proteomes" id="UP001470230"/>
    </source>
</evidence>
<gene>
    <name evidence="8" type="ORF">M9Y10_026274</name>
</gene>
<name>A0ABR2H8H2_9EUKA</name>
<accession>A0ABR2H8H2</accession>
<proteinExistence type="predicted"/>
<dbReference type="PANTHER" id="PTHR24348">
    <property type="entry name" value="SERINE/THREONINE-PROTEIN KINASE UNC-51-RELATED"/>
    <property type="match status" value="1"/>
</dbReference>
<dbReference type="PROSITE" id="PS50011">
    <property type="entry name" value="PROTEIN_KINASE_DOM"/>
    <property type="match status" value="1"/>
</dbReference>
<evidence type="ECO:0000313" key="8">
    <source>
        <dbReference type="EMBL" id="KAK8842052.1"/>
    </source>
</evidence>
<keyword evidence="4 5" id="KW-0067">ATP-binding</keyword>
<dbReference type="InterPro" id="IPR017441">
    <property type="entry name" value="Protein_kinase_ATP_BS"/>
</dbReference>
<dbReference type="InterPro" id="IPR000719">
    <property type="entry name" value="Prot_kinase_dom"/>
</dbReference>
<reference evidence="8 9" key="1">
    <citation type="submission" date="2024-04" db="EMBL/GenBank/DDBJ databases">
        <title>Tritrichomonas musculus Genome.</title>
        <authorList>
            <person name="Alves-Ferreira E."/>
            <person name="Grigg M."/>
            <person name="Lorenzi H."/>
            <person name="Galac M."/>
        </authorList>
    </citation>
    <scope>NUCLEOTIDE SEQUENCE [LARGE SCALE GENOMIC DNA]</scope>
    <source>
        <strain evidence="8 9">EAF2021</strain>
    </source>
</reference>
<feature type="region of interest" description="Disordered" evidence="6">
    <location>
        <begin position="356"/>
        <end position="398"/>
    </location>
</feature>
<dbReference type="PROSITE" id="PS00107">
    <property type="entry name" value="PROTEIN_KINASE_ATP"/>
    <property type="match status" value="1"/>
</dbReference>
<evidence type="ECO:0000256" key="4">
    <source>
        <dbReference type="ARBA" id="ARBA00022840"/>
    </source>
</evidence>
<keyword evidence="2 5" id="KW-0547">Nucleotide-binding</keyword>
<evidence type="ECO:0000256" key="3">
    <source>
        <dbReference type="ARBA" id="ARBA00022777"/>
    </source>
</evidence>